<organism evidence="7 8">
    <name type="scientific">Virgibacillus salinus</name>
    <dbReference type="NCBI Taxonomy" id="553311"/>
    <lineage>
        <taxon>Bacteria</taxon>
        <taxon>Bacillati</taxon>
        <taxon>Bacillota</taxon>
        <taxon>Bacilli</taxon>
        <taxon>Bacillales</taxon>
        <taxon>Bacillaceae</taxon>
        <taxon>Virgibacillus</taxon>
    </lineage>
</organism>
<evidence type="ECO:0000256" key="1">
    <source>
        <dbReference type="ARBA" id="ARBA00001913"/>
    </source>
</evidence>
<keyword evidence="8" id="KW-1185">Reference proteome</keyword>
<dbReference type="SMART" id="SM00642">
    <property type="entry name" value="Aamy"/>
    <property type="match status" value="1"/>
</dbReference>
<dbReference type="GO" id="GO:0005975">
    <property type="term" value="P:carbohydrate metabolic process"/>
    <property type="evidence" value="ECO:0007669"/>
    <property type="project" value="InterPro"/>
</dbReference>
<evidence type="ECO:0000313" key="8">
    <source>
        <dbReference type="Proteomes" id="UP000199444"/>
    </source>
</evidence>
<accession>A0A1H1EFY6</accession>
<dbReference type="AlphaFoldDB" id="A0A1H1EFY6"/>
<dbReference type="EMBL" id="FNKD01000003">
    <property type="protein sequence ID" value="SDQ87637.1"/>
    <property type="molecule type" value="Genomic_DNA"/>
</dbReference>
<name>A0A1H1EFY6_9BACI</name>
<dbReference type="Proteomes" id="UP000199444">
    <property type="component" value="Unassembled WGS sequence"/>
</dbReference>
<feature type="domain" description="Glycosyl hydrolase family 13 catalytic" evidence="6">
    <location>
        <begin position="36"/>
        <end position="372"/>
    </location>
</feature>
<comment type="cofactor">
    <cofactor evidence="1">
        <name>Ca(2+)</name>
        <dbReference type="ChEBI" id="CHEBI:29108"/>
    </cofactor>
</comment>
<dbReference type="GO" id="GO:0016798">
    <property type="term" value="F:hydrolase activity, acting on glycosyl bonds"/>
    <property type="evidence" value="ECO:0007669"/>
    <property type="project" value="UniProtKB-KW"/>
</dbReference>
<evidence type="ECO:0000256" key="3">
    <source>
        <dbReference type="ARBA" id="ARBA00022729"/>
    </source>
</evidence>
<evidence type="ECO:0000256" key="2">
    <source>
        <dbReference type="ARBA" id="ARBA00022723"/>
    </source>
</evidence>
<proteinExistence type="predicted"/>
<dbReference type="PANTHER" id="PTHR10357:SF215">
    <property type="entry name" value="ALPHA-AMYLASE 1"/>
    <property type="match status" value="1"/>
</dbReference>
<feature type="transmembrane region" description="Helical" evidence="4">
    <location>
        <begin position="467"/>
        <end position="487"/>
    </location>
</feature>
<dbReference type="STRING" id="553311.SAMN05216231_2871"/>
<dbReference type="SUPFAM" id="SSF51445">
    <property type="entry name" value="(Trans)glycosidases"/>
    <property type="match status" value="1"/>
</dbReference>
<feature type="signal peptide" evidence="5">
    <location>
        <begin position="1"/>
        <end position="23"/>
    </location>
</feature>
<keyword evidence="4" id="KW-1133">Transmembrane helix</keyword>
<feature type="chain" id="PRO_5011512949" evidence="5">
    <location>
        <begin position="24"/>
        <end position="499"/>
    </location>
</feature>
<dbReference type="Gene3D" id="2.60.40.1180">
    <property type="entry name" value="Golgi alpha-mannosidase II"/>
    <property type="match status" value="1"/>
</dbReference>
<keyword evidence="7" id="KW-0378">Hydrolase</keyword>
<keyword evidence="7" id="KW-0326">Glycosidase</keyword>
<keyword evidence="2" id="KW-0479">Metal-binding</keyword>
<sequence length="499" mass="56060">MKHLLLTLIIISFSLGITNPAGAAEKETIHSEIIYNLLVDRFNNGDTLAGEQVNLDDPLAYHGGDLQGVTDKLGSLKDLGYTTIVLSPIMENAPGGYHGYWIEDFYKVDDQFGTMEDLKKLVKEAHERDIKVVMEFVTNYVSVTHPMTEDSSKSDWLKENNNVQSYQWLDQAVVLDQSNPEVQKFLMDAADYWIEEANIDGYKFHAADYTNESFLKELTAHINEQNPNFYMLGDILSGEEYTGDIKENTQIDMVENHPLYQPITETFASAGEPVSNLYDAWVASGKSEDLTYLDNKYTERFTQKLLKNARNPLTTWKLALTYLYTAPGTPMIYQGSEIPMGGGAFPDSQEMVQFNSGDEDLSEFINRVSALRSQFPPLQKGDYELLGSSGAMSLMKRSYEGKTVYIAINNDTESQAISIDGIDSSMQLKGLLGDNLVRENEKGEFKIGLARETAEVYIEQNDTGLNWTFIGTVIGIFLLFVLGVILLSRKQKKREEAEA</sequence>
<gene>
    <name evidence="7" type="ORF">SAMN05216231_2871</name>
</gene>
<dbReference type="GO" id="GO:0046872">
    <property type="term" value="F:metal ion binding"/>
    <property type="evidence" value="ECO:0007669"/>
    <property type="project" value="UniProtKB-KW"/>
</dbReference>
<dbReference type="PANTHER" id="PTHR10357">
    <property type="entry name" value="ALPHA-AMYLASE FAMILY MEMBER"/>
    <property type="match status" value="1"/>
</dbReference>
<keyword evidence="3 5" id="KW-0732">Signal</keyword>
<dbReference type="Pfam" id="PF22026">
    <property type="entry name" value="Alpha-amylase_C_2"/>
    <property type="match status" value="1"/>
</dbReference>
<protein>
    <submittedName>
        <fullName evidence="7">Glycosidase</fullName>
    </submittedName>
</protein>
<dbReference type="InterPro" id="IPR006047">
    <property type="entry name" value="GH13_cat_dom"/>
</dbReference>
<evidence type="ECO:0000259" key="6">
    <source>
        <dbReference type="SMART" id="SM00642"/>
    </source>
</evidence>
<evidence type="ECO:0000313" key="7">
    <source>
        <dbReference type="EMBL" id="SDQ87637.1"/>
    </source>
</evidence>
<keyword evidence="4" id="KW-0472">Membrane</keyword>
<reference evidence="7 8" key="1">
    <citation type="submission" date="2016-10" db="EMBL/GenBank/DDBJ databases">
        <authorList>
            <person name="de Groot N.N."/>
        </authorList>
    </citation>
    <scope>NUCLEOTIDE SEQUENCE [LARGE SCALE GENOMIC DNA]</scope>
    <source>
        <strain evidence="7 8">CGMCC 1.10449</strain>
    </source>
</reference>
<dbReference type="InterPro" id="IPR054174">
    <property type="entry name" value="Alpha-amylase-like_C"/>
</dbReference>
<evidence type="ECO:0000256" key="5">
    <source>
        <dbReference type="SAM" id="SignalP"/>
    </source>
</evidence>
<dbReference type="Pfam" id="PF00128">
    <property type="entry name" value="Alpha-amylase"/>
    <property type="match status" value="1"/>
</dbReference>
<dbReference type="InterPro" id="IPR013780">
    <property type="entry name" value="Glyco_hydro_b"/>
</dbReference>
<dbReference type="Gene3D" id="3.20.20.80">
    <property type="entry name" value="Glycosidases"/>
    <property type="match status" value="1"/>
</dbReference>
<dbReference type="InterPro" id="IPR017853">
    <property type="entry name" value="GH"/>
</dbReference>
<keyword evidence="4" id="KW-0812">Transmembrane</keyword>
<evidence type="ECO:0000256" key="4">
    <source>
        <dbReference type="SAM" id="Phobius"/>
    </source>
</evidence>